<name>A0A1V4SX84_9CLOT</name>
<evidence type="ECO:0000313" key="3">
    <source>
        <dbReference type="EMBL" id="OPX48394.1"/>
    </source>
</evidence>
<feature type="transmembrane region" description="Helical" evidence="1">
    <location>
        <begin position="291"/>
        <end position="310"/>
    </location>
</feature>
<feature type="transmembrane region" description="Helical" evidence="1">
    <location>
        <begin position="9"/>
        <end position="30"/>
    </location>
</feature>
<proteinExistence type="predicted"/>
<comment type="caution">
    <text evidence="3">The sequence shown here is derived from an EMBL/GenBank/DDBJ whole genome shotgun (WGS) entry which is preliminary data.</text>
</comment>
<keyword evidence="1" id="KW-1133">Transmembrane helix</keyword>
<sequence length="312" mass="35604">MRKVYRSNLFFFIILVGSIFGNIVLGRLFVRFNITDSRIMLLTSHVTLFLLPSILYVIFTKQSFKDVFKFNKLPFKDLLLVILLGFICVPLMSLFGVISSLFFENTLSTFMNDISSTPYIILMLLIAVMPAITEEFTLRGVVLQGYDDKSKFKAALMCGIMFGIFHLNAHQFLYTMVMGFILAYAVRVTGSIYTSMIMHFILNGTSLTLQKIISITGSSNALEEAVEASSRITGSSGELAVLLVGAVFWIIVLGILAWVILWKLEKRYNIRNGITLKEIQEFKYKESDERIINLPFIMSVIVYFVFMFLFKF</sequence>
<evidence type="ECO:0000313" key="4">
    <source>
        <dbReference type="Proteomes" id="UP000191448"/>
    </source>
</evidence>
<dbReference type="PANTHER" id="PTHR36435">
    <property type="entry name" value="SLR1288 PROTEIN"/>
    <property type="match status" value="1"/>
</dbReference>
<feature type="transmembrane region" description="Helical" evidence="1">
    <location>
        <begin position="239"/>
        <end position="261"/>
    </location>
</feature>
<feature type="domain" description="CAAX prenyl protease 2/Lysostaphin resistance protein A-like" evidence="2">
    <location>
        <begin position="119"/>
        <end position="204"/>
    </location>
</feature>
<organism evidence="3 4">
    <name type="scientific">Clostridium thermobutyricum DSM 4928</name>
    <dbReference type="NCBI Taxonomy" id="1121339"/>
    <lineage>
        <taxon>Bacteria</taxon>
        <taxon>Bacillati</taxon>
        <taxon>Bacillota</taxon>
        <taxon>Clostridia</taxon>
        <taxon>Eubacteriales</taxon>
        <taxon>Clostridiaceae</taxon>
        <taxon>Clostridium</taxon>
    </lineage>
</organism>
<dbReference type="Proteomes" id="UP000191448">
    <property type="component" value="Unassembled WGS sequence"/>
</dbReference>
<dbReference type="GO" id="GO:0006508">
    <property type="term" value="P:proteolysis"/>
    <property type="evidence" value="ECO:0007669"/>
    <property type="project" value="UniProtKB-KW"/>
</dbReference>
<feature type="transmembrane region" description="Helical" evidence="1">
    <location>
        <begin position="114"/>
        <end position="133"/>
    </location>
</feature>
<dbReference type="InterPro" id="IPR052710">
    <property type="entry name" value="CAAX_protease"/>
</dbReference>
<dbReference type="Pfam" id="PF02517">
    <property type="entry name" value="Rce1-like"/>
    <property type="match status" value="1"/>
</dbReference>
<keyword evidence="1" id="KW-0472">Membrane</keyword>
<evidence type="ECO:0000259" key="2">
    <source>
        <dbReference type="Pfam" id="PF02517"/>
    </source>
</evidence>
<keyword evidence="3" id="KW-0645">Protease</keyword>
<keyword evidence="3" id="KW-0378">Hydrolase</keyword>
<dbReference type="PANTHER" id="PTHR36435:SF1">
    <property type="entry name" value="CAAX AMINO TERMINAL PROTEASE FAMILY PROTEIN"/>
    <property type="match status" value="1"/>
</dbReference>
<dbReference type="GO" id="GO:0080120">
    <property type="term" value="P:CAAX-box protein maturation"/>
    <property type="evidence" value="ECO:0007669"/>
    <property type="project" value="UniProtKB-ARBA"/>
</dbReference>
<feature type="transmembrane region" description="Helical" evidence="1">
    <location>
        <begin position="79"/>
        <end position="102"/>
    </location>
</feature>
<accession>A0A1V4SX84</accession>
<protein>
    <submittedName>
        <fullName evidence="3">CAAX amino terminal protease self-immunity</fullName>
    </submittedName>
</protein>
<keyword evidence="1" id="KW-0812">Transmembrane</keyword>
<dbReference type="EMBL" id="LTAY01000032">
    <property type="protein sequence ID" value="OPX48394.1"/>
    <property type="molecule type" value="Genomic_DNA"/>
</dbReference>
<dbReference type="GO" id="GO:0004175">
    <property type="term" value="F:endopeptidase activity"/>
    <property type="evidence" value="ECO:0007669"/>
    <property type="project" value="UniProtKB-ARBA"/>
</dbReference>
<evidence type="ECO:0000256" key="1">
    <source>
        <dbReference type="SAM" id="Phobius"/>
    </source>
</evidence>
<dbReference type="InterPro" id="IPR003675">
    <property type="entry name" value="Rce1/LyrA-like_dom"/>
</dbReference>
<reference evidence="3 4" key="1">
    <citation type="submission" date="2016-02" db="EMBL/GenBank/DDBJ databases">
        <title>Genome sequence of Clostridium thermobutyricum DSM 4928.</title>
        <authorList>
            <person name="Poehlein A."/>
            <person name="Daniel R."/>
        </authorList>
    </citation>
    <scope>NUCLEOTIDE SEQUENCE [LARGE SCALE GENOMIC DNA]</scope>
    <source>
        <strain evidence="3 4">DSM 4928</strain>
    </source>
</reference>
<gene>
    <name evidence="3" type="ORF">CLTHE_12170</name>
</gene>
<feature type="transmembrane region" description="Helical" evidence="1">
    <location>
        <begin position="42"/>
        <end position="59"/>
    </location>
</feature>
<dbReference type="AlphaFoldDB" id="A0A1V4SX84"/>